<feature type="domain" description="Arabidopsis retrotransposon Orf1 C-terminal" evidence="1">
    <location>
        <begin position="3"/>
        <end position="118"/>
    </location>
</feature>
<keyword evidence="3" id="KW-1185">Reference proteome</keyword>
<proteinExistence type="predicted"/>
<feature type="non-terminal residue" evidence="2">
    <location>
        <position position="257"/>
    </location>
</feature>
<sequence>EPTYVNLTLEFLSSLSYTAVPNTASTVGTVKFRMFNKEYDLSINRMAGLLGFPYGDDVACEAPIETEVGPFWEQLTGHTTNTYVASMIHNPAIRYFRQILACTIFARENSNKVNAKEFFYMQAVFAPTRINSVPFMLSHMQAICTAKKGAISFGGLITSIARALELDNELANLEPLEPRFLNLLTVKNMHFVKARKQEGGFLLMVQKNAIEGVVLPCPDRTDVQNRANWLYDLNANPAADPMPMDIQQNVAADGDTN</sequence>
<evidence type="ECO:0000313" key="2">
    <source>
        <dbReference type="EMBL" id="MCI08018.1"/>
    </source>
</evidence>
<evidence type="ECO:0000259" key="1">
    <source>
        <dbReference type="Pfam" id="PF03078"/>
    </source>
</evidence>
<reference evidence="2 3" key="1">
    <citation type="journal article" date="2018" name="Front. Plant Sci.">
        <title>Red Clover (Trifolium pratense) and Zigzag Clover (T. medium) - A Picture of Genomic Similarities and Differences.</title>
        <authorList>
            <person name="Dluhosova J."/>
            <person name="Istvanek J."/>
            <person name="Nedelnik J."/>
            <person name="Repkova J."/>
        </authorList>
    </citation>
    <scope>NUCLEOTIDE SEQUENCE [LARGE SCALE GENOMIC DNA]</scope>
    <source>
        <strain evidence="3">cv. 10/8</strain>
        <tissue evidence="2">Leaf</tissue>
    </source>
</reference>
<dbReference type="AlphaFoldDB" id="A0A392P7G6"/>
<dbReference type="Proteomes" id="UP000265520">
    <property type="component" value="Unassembled WGS sequence"/>
</dbReference>
<accession>A0A392P7G6</accession>
<dbReference type="EMBL" id="LXQA010067483">
    <property type="protein sequence ID" value="MCI08018.1"/>
    <property type="molecule type" value="Genomic_DNA"/>
</dbReference>
<organism evidence="2 3">
    <name type="scientific">Trifolium medium</name>
    <dbReference type="NCBI Taxonomy" id="97028"/>
    <lineage>
        <taxon>Eukaryota</taxon>
        <taxon>Viridiplantae</taxon>
        <taxon>Streptophyta</taxon>
        <taxon>Embryophyta</taxon>
        <taxon>Tracheophyta</taxon>
        <taxon>Spermatophyta</taxon>
        <taxon>Magnoliopsida</taxon>
        <taxon>eudicotyledons</taxon>
        <taxon>Gunneridae</taxon>
        <taxon>Pentapetalae</taxon>
        <taxon>rosids</taxon>
        <taxon>fabids</taxon>
        <taxon>Fabales</taxon>
        <taxon>Fabaceae</taxon>
        <taxon>Papilionoideae</taxon>
        <taxon>50 kb inversion clade</taxon>
        <taxon>NPAAA clade</taxon>
        <taxon>Hologalegina</taxon>
        <taxon>IRL clade</taxon>
        <taxon>Trifolieae</taxon>
        <taxon>Trifolium</taxon>
    </lineage>
</organism>
<name>A0A392P7G6_9FABA</name>
<feature type="non-terminal residue" evidence="2">
    <location>
        <position position="1"/>
    </location>
</feature>
<comment type="caution">
    <text evidence="2">The sequence shown here is derived from an EMBL/GenBank/DDBJ whole genome shotgun (WGS) entry which is preliminary data.</text>
</comment>
<protein>
    <recommendedName>
        <fullName evidence="1">Arabidopsis retrotransposon Orf1 C-terminal domain-containing protein</fullName>
    </recommendedName>
</protein>
<dbReference type="InterPro" id="IPR004312">
    <property type="entry name" value="ATHILA_Orf1_C"/>
</dbReference>
<dbReference type="Pfam" id="PF03078">
    <property type="entry name" value="ATHILA"/>
    <property type="match status" value="1"/>
</dbReference>
<evidence type="ECO:0000313" key="3">
    <source>
        <dbReference type="Proteomes" id="UP000265520"/>
    </source>
</evidence>